<sequence>MEALIQITTDAQGASVVSARELHAFLEVKSDFFKWFTRRVEKYGFVEGQDYIRVAQKRATLGGEQETVDYALTLDCAKELAMVQNNEQGKRARLYFIEAEKQLRTVVPQPSLSSQTEQLLIGLLRQQTELSQQQAAIQQSQQLQLARLQTDVAAIMAGMRRARKPVVNPGPPAAVSLYGEPVLPMAVQADLRKAISNAVNDYCGRFNATQLETYRYLYNRMQQVYGVNVWSLTRKPGESVLDALETYGQLDRLYALVQAELAYQE</sequence>
<gene>
    <name evidence="2" type="primary">antB</name>
    <name evidence="2" type="ORF">FAES_4009</name>
</gene>
<dbReference type="Pfam" id="PF08346">
    <property type="entry name" value="AntA"/>
    <property type="match status" value="1"/>
</dbReference>
<feature type="domain" description="AntA/AntB antirepressor" evidence="1">
    <location>
        <begin position="17"/>
        <end position="86"/>
    </location>
</feature>
<reference evidence="2 3" key="1">
    <citation type="journal article" date="2012" name="J. Bacteriol.">
        <title>Genome Sequence of Fibrella aestuarina BUZ 2T, a Filamentous Marine Bacterium.</title>
        <authorList>
            <person name="Filippini M."/>
            <person name="Qi W."/>
            <person name="Blom J."/>
            <person name="Goesmann A."/>
            <person name="Smits T.H."/>
            <person name="Bagheri H.C."/>
        </authorList>
    </citation>
    <scope>NUCLEOTIDE SEQUENCE [LARGE SCALE GENOMIC DNA]</scope>
    <source>
        <strain evidence="3">BUZ 2T</strain>
    </source>
</reference>
<dbReference type="EMBL" id="HE796683">
    <property type="protein sequence ID" value="CCH02009.1"/>
    <property type="molecule type" value="Genomic_DNA"/>
</dbReference>
<dbReference type="InterPro" id="IPR013557">
    <property type="entry name" value="AntA/B_antirep"/>
</dbReference>
<dbReference type="OrthoDB" id="9812611at2"/>
<protein>
    <recommendedName>
        <fullName evidence="1">AntA/AntB antirepressor domain-containing protein</fullName>
    </recommendedName>
</protein>
<evidence type="ECO:0000313" key="3">
    <source>
        <dbReference type="Proteomes" id="UP000011058"/>
    </source>
</evidence>
<dbReference type="RefSeq" id="WP_015333108.1">
    <property type="nucleotide sequence ID" value="NC_020054.1"/>
</dbReference>
<dbReference type="AlphaFoldDB" id="I0KD06"/>
<keyword evidence="3" id="KW-1185">Reference proteome</keyword>
<dbReference type="HOGENOM" id="CLU_1101590_0_0_10"/>
<dbReference type="KEGG" id="fae:FAES_4009"/>
<dbReference type="STRING" id="1166018.FAES_4009"/>
<name>I0KD06_9BACT</name>
<evidence type="ECO:0000259" key="1">
    <source>
        <dbReference type="Pfam" id="PF08346"/>
    </source>
</evidence>
<accession>I0KD06</accession>
<dbReference type="PATRIC" id="fig|1166018.3.peg.957"/>
<proteinExistence type="predicted"/>
<organism evidence="2 3">
    <name type="scientific">Fibrella aestuarina BUZ 2</name>
    <dbReference type="NCBI Taxonomy" id="1166018"/>
    <lineage>
        <taxon>Bacteria</taxon>
        <taxon>Pseudomonadati</taxon>
        <taxon>Bacteroidota</taxon>
        <taxon>Cytophagia</taxon>
        <taxon>Cytophagales</taxon>
        <taxon>Spirosomataceae</taxon>
        <taxon>Fibrella</taxon>
    </lineage>
</organism>
<dbReference type="eggNOG" id="COG3561">
    <property type="taxonomic scope" value="Bacteria"/>
</dbReference>
<dbReference type="PANTHER" id="PTHR36180:SF1">
    <property type="entry name" value="ANTA_ANTB ANTIREPRESSOR DOMAIN-CONTAINING PROTEIN"/>
    <property type="match status" value="1"/>
</dbReference>
<dbReference type="PANTHER" id="PTHR36180">
    <property type="entry name" value="DNA-BINDING PROTEIN-RELATED-RELATED"/>
    <property type="match status" value="1"/>
</dbReference>
<dbReference type="Proteomes" id="UP000011058">
    <property type="component" value="Chromosome"/>
</dbReference>
<evidence type="ECO:0000313" key="2">
    <source>
        <dbReference type="EMBL" id="CCH02009.1"/>
    </source>
</evidence>